<evidence type="ECO:0000256" key="3">
    <source>
        <dbReference type="ARBA" id="ARBA00022777"/>
    </source>
</evidence>
<gene>
    <name evidence="7" type="primary">LOC102801167</name>
</gene>
<dbReference type="CDD" id="cd01428">
    <property type="entry name" value="ADK"/>
    <property type="match status" value="1"/>
</dbReference>
<keyword evidence="6" id="KW-1185">Reference proteome</keyword>
<proteinExistence type="inferred from homology"/>
<dbReference type="Proteomes" id="UP000694865">
    <property type="component" value="Unplaced"/>
</dbReference>
<comment type="similarity">
    <text evidence="4">Belongs to the adenylate kinase family.</text>
</comment>
<name>A0ABM0MBV4_SACKO</name>
<feature type="compositionally biased region" description="Low complexity" evidence="5">
    <location>
        <begin position="1"/>
        <end position="10"/>
    </location>
</feature>
<protein>
    <submittedName>
        <fullName evidence="7">Adenylate kinase isoenzyme 5-like</fullName>
    </submittedName>
</protein>
<evidence type="ECO:0000256" key="1">
    <source>
        <dbReference type="ARBA" id="ARBA00022679"/>
    </source>
</evidence>
<dbReference type="SUPFAM" id="SSF52540">
    <property type="entry name" value="P-loop containing nucleoside triphosphate hydrolases"/>
    <property type="match status" value="1"/>
</dbReference>
<evidence type="ECO:0000313" key="6">
    <source>
        <dbReference type="Proteomes" id="UP000694865"/>
    </source>
</evidence>
<evidence type="ECO:0000313" key="7">
    <source>
        <dbReference type="RefSeq" id="XP_006817495.1"/>
    </source>
</evidence>
<feature type="non-terminal residue" evidence="7">
    <location>
        <position position="1"/>
    </location>
</feature>
<organism evidence="6 7">
    <name type="scientific">Saccoglossus kowalevskii</name>
    <name type="common">Acorn worm</name>
    <dbReference type="NCBI Taxonomy" id="10224"/>
    <lineage>
        <taxon>Eukaryota</taxon>
        <taxon>Metazoa</taxon>
        <taxon>Hemichordata</taxon>
        <taxon>Enteropneusta</taxon>
        <taxon>Harrimaniidae</taxon>
        <taxon>Saccoglossus</taxon>
    </lineage>
</organism>
<dbReference type="RefSeq" id="XP_006817495.1">
    <property type="nucleotide sequence ID" value="XM_006817432.1"/>
</dbReference>
<dbReference type="InterPro" id="IPR027417">
    <property type="entry name" value="P-loop_NTPase"/>
</dbReference>
<dbReference type="PRINTS" id="PR00094">
    <property type="entry name" value="ADENYLTKNASE"/>
</dbReference>
<dbReference type="GeneID" id="102801167"/>
<reference evidence="7" key="1">
    <citation type="submission" date="2025-08" db="UniProtKB">
        <authorList>
            <consortium name="RefSeq"/>
        </authorList>
    </citation>
    <scope>IDENTIFICATION</scope>
    <source>
        <tissue evidence="7">Testes</tissue>
    </source>
</reference>
<keyword evidence="1 4" id="KW-0808">Transferase</keyword>
<feature type="non-terminal residue" evidence="7">
    <location>
        <position position="126"/>
    </location>
</feature>
<evidence type="ECO:0000256" key="4">
    <source>
        <dbReference type="RuleBase" id="RU003330"/>
    </source>
</evidence>
<dbReference type="PANTHER" id="PTHR23359">
    <property type="entry name" value="NUCLEOTIDE KINASE"/>
    <property type="match status" value="1"/>
</dbReference>
<dbReference type="InterPro" id="IPR000850">
    <property type="entry name" value="Adenylat/UMP-CMP_kin"/>
</dbReference>
<keyword evidence="3 4" id="KW-0418">Kinase</keyword>
<keyword evidence="2" id="KW-0547">Nucleotide-binding</keyword>
<dbReference type="Pfam" id="PF00406">
    <property type="entry name" value="ADK"/>
    <property type="match status" value="1"/>
</dbReference>
<evidence type="ECO:0000256" key="2">
    <source>
        <dbReference type="ARBA" id="ARBA00022741"/>
    </source>
</evidence>
<sequence length="126" mass="13833">PTLPQLSKSSPLPPISRQGPSTQARLILVIGAPGSGKGTQCQKLQERYGYVHISAGELLRCKISEEGAPSEKWGMLAQLLSQGEMAPQEETFELLKNKINECKSSLGIAIEGFPRNMEQKELLERE</sequence>
<accession>A0ABM0MBV4</accession>
<feature type="region of interest" description="Disordered" evidence="5">
    <location>
        <begin position="1"/>
        <end position="20"/>
    </location>
</feature>
<dbReference type="Gene3D" id="3.40.50.300">
    <property type="entry name" value="P-loop containing nucleotide triphosphate hydrolases"/>
    <property type="match status" value="1"/>
</dbReference>
<evidence type="ECO:0000256" key="5">
    <source>
        <dbReference type="SAM" id="MobiDB-lite"/>
    </source>
</evidence>